<protein>
    <submittedName>
        <fullName evidence="1">Uncharacterized protein</fullName>
    </submittedName>
</protein>
<accession>A0A448XP68</accession>
<organism evidence="1 2">
    <name type="scientific">Protopolystoma xenopodis</name>
    <dbReference type="NCBI Taxonomy" id="117903"/>
    <lineage>
        <taxon>Eukaryota</taxon>
        <taxon>Metazoa</taxon>
        <taxon>Spiralia</taxon>
        <taxon>Lophotrochozoa</taxon>
        <taxon>Platyhelminthes</taxon>
        <taxon>Monogenea</taxon>
        <taxon>Polyopisthocotylea</taxon>
        <taxon>Polystomatidea</taxon>
        <taxon>Polystomatidae</taxon>
        <taxon>Protopolystoma</taxon>
    </lineage>
</organism>
<comment type="caution">
    <text evidence="1">The sequence shown here is derived from an EMBL/GenBank/DDBJ whole genome shotgun (WGS) entry which is preliminary data.</text>
</comment>
<dbReference type="Proteomes" id="UP000784294">
    <property type="component" value="Unassembled WGS sequence"/>
</dbReference>
<reference evidence="1" key="1">
    <citation type="submission" date="2018-11" db="EMBL/GenBank/DDBJ databases">
        <authorList>
            <consortium name="Pathogen Informatics"/>
        </authorList>
    </citation>
    <scope>NUCLEOTIDE SEQUENCE</scope>
</reference>
<evidence type="ECO:0000313" key="1">
    <source>
        <dbReference type="EMBL" id="VEL41546.1"/>
    </source>
</evidence>
<keyword evidence="2" id="KW-1185">Reference proteome</keyword>
<gene>
    <name evidence="1" type="ORF">PXEA_LOCUS34986</name>
</gene>
<evidence type="ECO:0000313" key="2">
    <source>
        <dbReference type="Proteomes" id="UP000784294"/>
    </source>
</evidence>
<name>A0A448XP68_9PLAT</name>
<dbReference type="EMBL" id="CAAALY010269853">
    <property type="protein sequence ID" value="VEL41546.1"/>
    <property type="molecule type" value="Genomic_DNA"/>
</dbReference>
<proteinExistence type="predicted"/>
<sequence length="70" mass="8014">MQGLAILGHHWQATLAKSKELELGEEYGEQEPSTRYELTNKVIGRPVDNTVASLWHRRNHSVAEKYPEVN</sequence>
<dbReference type="AlphaFoldDB" id="A0A448XP68"/>